<protein>
    <submittedName>
        <fullName evidence="2">Uncharacterized protein</fullName>
    </submittedName>
</protein>
<organism evidence="2 3">
    <name type="scientific">Cohnella fermenti</name>
    <dbReference type="NCBI Taxonomy" id="2565925"/>
    <lineage>
        <taxon>Bacteria</taxon>
        <taxon>Bacillati</taxon>
        <taxon>Bacillota</taxon>
        <taxon>Bacilli</taxon>
        <taxon>Bacillales</taxon>
        <taxon>Paenibacillaceae</taxon>
        <taxon>Cohnella</taxon>
    </lineage>
</organism>
<gene>
    <name evidence="2" type="ORF">E6C55_06980</name>
</gene>
<accession>A0A4S4C8N7</accession>
<feature type="compositionally biased region" description="Basic and acidic residues" evidence="1">
    <location>
        <begin position="8"/>
        <end position="18"/>
    </location>
</feature>
<name>A0A4S4C8N7_9BACL</name>
<dbReference type="Proteomes" id="UP000310636">
    <property type="component" value="Unassembled WGS sequence"/>
</dbReference>
<evidence type="ECO:0000313" key="2">
    <source>
        <dbReference type="EMBL" id="THF82121.1"/>
    </source>
</evidence>
<comment type="caution">
    <text evidence="2">The sequence shown here is derived from an EMBL/GenBank/DDBJ whole genome shotgun (WGS) entry which is preliminary data.</text>
</comment>
<sequence>MCGYIHETASEERSENVHVQKNARQGGRVEQQVDDVYAYVMTRYLKEQNDSKFESDAVISRILLAGGFTVEAEQVYEFPVSLHLPVHTSVTLGRTQCH</sequence>
<reference evidence="2 3" key="1">
    <citation type="submission" date="2019-04" db="EMBL/GenBank/DDBJ databases">
        <title>Cohnella sp. nov. isolated from preserved vegetables.</title>
        <authorList>
            <person name="Lin S.-Y."/>
            <person name="Hung M.-H."/>
            <person name="Young C.-C."/>
        </authorList>
    </citation>
    <scope>NUCLEOTIDE SEQUENCE [LARGE SCALE GENOMIC DNA]</scope>
    <source>
        <strain evidence="2 3">CC-MHH1044</strain>
    </source>
</reference>
<dbReference type="EMBL" id="SSOB01000007">
    <property type="protein sequence ID" value="THF82121.1"/>
    <property type="molecule type" value="Genomic_DNA"/>
</dbReference>
<proteinExistence type="predicted"/>
<dbReference type="PANTHER" id="PTHR40053">
    <property type="entry name" value="SPORULATION-CONTROL PROTEIN SPO0M"/>
    <property type="match status" value="1"/>
</dbReference>
<dbReference type="PANTHER" id="PTHR40053:SF1">
    <property type="entry name" value="SPORULATION-CONTROL PROTEIN SPO0M"/>
    <property type="match status" value="1"/>
</dbReference>
<dbReference type="Pfam" id="PF07070">
    <property type="entry name" value="Spo0M"/>
    <property type="match status" value="1"/>
</dbReference>
<feature type="region of interest" description="Disordered" evidence="1">
    <location>
        <begin position="1"/>
        <end position="25"/>
    </location>
</feature>
<dbReference type="OrthoDB" id="2351239at2"/>
<keyword evidence="3" id="KW-1185">Reference proteome</keyword>
<evidence type="ECO:0000256" key="1">
    <source>
        <dbReference type="SAM" id="MobiDB-lite"/>
    </source>
</evidence>
<dbReference type="AlphaFoldDB" id="A0A4S4C8N7"/>
<dbReference type="InterPro" id="IPR009776">
    <property type="entry name" value="Spore_0_M"/>
</dbReference>
<evidence type="ECO:0000313" key="3">
    <source>
        <dbReference type="Proteomes" id="UP000310636"/>
    </source>
</evidence>